<evidence type="ECO:0000259" key="1">
    <source>
        <dbReference type="Pfam" id="PF04961"/>
    </source>
</evidence>
<evidence type="ECO:0000313" key="2">
    <source>
        <dbReference type="EMBL" id="PVZ08033.1"/>
    </source>
</evidence>
<dbReference type="InterPro" id="IPR036178">
    <property type="entry name" value="Formintransfe-cycloase-like_sf"/>
</dbReference>
<gene>
    <name evidence="2" type="ORF">C7382_11617</name>
</gene>
<dbReference type="Proteomes" id="UP000245462">
    <property type="component" value="Unassembled WGS sequence"/>
</dbReference>
<dbReference type="SUPFAM" id="SSF101262">
    <property type="entry name" value="Methenyltetrahydrofolate cyclohydrolase-like"/>
    <property type="match status" value="1"/>
</dbReference>
<evidence type="ECO:0000313" key="3">
    <source>
        <dbReference type="Proteomes" id="UP000245462"/>
    </source>
</evidence>
<protein>
    <submittedName>
        <fullName evidence="2">Formimidoyltetrahydrofolate cyclodeaminase</fullName>
    </submittedName>
</protein>
<dbReference type="RefSeq" id="WP_116679862.1">
    <property type="nucleotide sequence ID" value="NZ_JBGYUN010000193.1"/>
</dbReference>
<dbReference type="GeneID" id="94551326"/>
<name>A0A2U1F776_9PORP</name>
<dbReference type="GO" id="GO:0003824">
    <property type="term" value="F:catalytic activity"/>
    <property type="evidence" value="ECO:0007669"/>
    <property type="project" value="InterPro"/>
</dbReference>
<dbReference type="OrthoDB" id="7959174at2"/>
<dbReference type="AlphaFoldDB" id="A0A2U1F776"/>
<reference evidence="2 3" key="1">
    <citation type="submission" date="2018-04" db="EMBL/GenBank/DDBJ databases">
        <title>Genomic Encyclopedia of Type Strains, Phase IV (KMG-IV): sequencing the most valuable type-strain genomes for metagenomic binning, comparative biology and taxonomic classification.</title>
        <authorList>
            <person name="Goeker M."/>
        </authorList>
    </citation>
    <scope>NUCLEOTIDE SEQUENCE [LARGE SCALE GENOMIC DNA]</scope>
    <source>
        <strain evidence="2 3">DSM 28520</strain>
    </source>
</reference>
<proteinExistence type="predicted"/>
<dbReference type="EMBL" id="QEKY01000016">
    <property type="protein sequence ID" value="PVZ08033.1"/>
    <property type="molecule type" value="Genomic_DNA"/>
</dbReference>
<keyword evidence="3" id="KW-1185">Reference proteome</keyword>
<dbReference type="Pfam" id="PF04961">
    <property type="entry name" value="FTCD_C"/>
    <property type="match status" value="1"/>
</dbReference>
<dbReference type="Gene3D" id="1.20.120.680">
    <property type="entry name" value="Formiminotetrahydrofolate cyclodeaminase monomer, up-and-down helical bundle"/>
    <property type="match status" value="1"/>
</dbReference>
<dbReference type="InterPro" id="IPR007044">
    <property type="entry name" value="Cyclodeamin/CycHdrlase"/>
</dbReference>
<organism evidence="2 3">
    <name type="scientific">Porphyromonas loveana</name>
    <dbReference type="NCBI Taxonomy" id="1884669"/>
    <lineage>
        <taxon>Bacteria</taxon>
        <taxon>Pseudomonadati</taxon>
        <taxon>Bacteroidota</taxon>
        <taxon>Bacteroidia</taxon>
        <taxon>Bacteroidales</taxon>
        <taxon>Porphyromonadaceae</taxon>
        <taxon>Porphyromonas</taxon>
    </lineage>
</organism>
<accession>A0A2U1F776</accession>
<sequence length="209" mass="22315">MILTDLTVKGFLAETAGQEPVPGGGSISALNGSIAAALAEMVANLTIGKKKYVEVEAEMQTIAAQAAAIQKELVLDIDRDSDAYNKVFAAFKLPKETDDEKAVRSAQIQEMTKYAASVPMEVARRVHSLLPLIEAVVAKGNQNAITDGCVAMMCARTAIIGALLNVRINLTSIKDEDFVRSHAQEADAIEADAVRREAEVLAITKKACE</sequence>
<comment type="caution">
    <text evidence="2">The sequence shown here is derived from an EMBL/GenBank/DDBJ whole genome shotgun (WGS) entry which is preliminary data.</text>
</comment>
<feature type="domain" description="Cyclodeaminase/cyclohydrolase" evidence="1">
    <location>
        <begin position="7"/>
        <end position="187"/>
    </location>
</feature>